<dbReference type="EMBL" id="LT841305">
    <property type="protein sequence ID" value="SMH65491.1"/>
    <property type="molecule type" value="Genomic_DNA"/>
</dbReference>
<evidence type="ECO:0000256" key="1">
    <source>
        <dbReference type="SAM" id="MobiDB-lite"/>
    </source>
</evidence>
<protein>
    <submittedName>
        <fullName evidence="2">Uncharacterized protein</fullName>
    </submittedName>
</protein>
<feature type="region of interest" description="Disordered" evidence="1">
    <location>
        <begin position="226"/>
        <end position="253"/>
    </location>
</feature>
<organism evidence="2">
    <name type="scientific">Acidithiobacillus ferrivorans</name>
    <dbReference type="NCBI Taxonomy" id="160808"/>
    <lineage>
        <taxon>Bacteria</taxon>
        <taxon>Pseudomonadati</taxon>
        <taxon>Pseudomonadota</taxon>
        <taxon>Acidithiobacillia</taxon>
        <taxon>Acidithiobacillales</taxon>
        <taxon>Acidithiobacillaceae</taxon>
        <taxon>Acidithiobacillus</taxon>
    </lineage>
</organism>
<evidence type="ECO:0000313" key="2">
    <source>
        <dbReference type="EMBL" id="CDQ11935.1"/>
    </source>
</evidence>
<sequence>MTEQQDTLSAIMAAINRWYIDVGASLDSAGCPAATQLTYDGWPDIEGVGIPAIDNALQYLKPGTRKPRHTFLVIMKSLLQEKPDALEMSERRKVPVQEAVRLIREAAALMGEADNPPLETLLCSIAEQAEKARYGTVFPQAIYADGDAIKLHVSYEPDALSGMCAGKRGGKSSDANIVKMIARHFPNSQEFLSTSNGYSTIARLAVLCGLKNKNPSAYVRSVLESNKSTAKKATPKPHRDNSIAALLTGNKPT</sequence>
<proteinExistence type="predicted"/>
<reference evidence="3 4" key="3">
    <citation type="submission" date="2017-03" db="EMBL/GenBank/DDBJ databases">
        <authorList>
            <person name="Regsiter A."/>
            <person name="William W."/>
        </authorList>
    </citation>
    <scope>NUCLEOTIDE SEQUENCE [LARGE SCALE GENOMIC DNA]</scope>
    <source>
        <strain evidence="3">PRJEB5721</strain>
    </source>
</reference>
<dbReference type="EMBL" id="CCCS020000057">
    <property type="protein sequence ID" value="CDQ11935.1"/>
    <property type="molecule type" value="Genomic_DNA"/>
</dbReference>
<name>A0A060UU67_9PROT</name>
<evidence type="ECO:0000313" key="3">
    <source>
        <dbReference type="EMBL" id="SMH65491.1"/>
    </source>
</evidence>
<dbReference type="AlphaFoldDB" id="A0A060UU67"/>
<keyword evidence="4" id="KW-1185">Reference proteome</keyword>
<accession>A0A060UU67</accession>
<reference evidence="2" key="1">
    <citation type="submission" date="2014-03" db="EMBL/GenBank/DDBJ databases">
        <authorList>
            <person name="Genoscope - CEA"/>
        </authorList>
    </citation>
    <scope>NUCLEOTIDE SEQUENCE [LARGE SCALE GENOMIC DNA]</scope>
    <source>
        <strain evidence="2">CF27</strain>
    </source>
</reference>
<dbReference type="Proteomes" id="UP000193925">
    <property type="component" value="Chromosome AFERRI"/>
</dbReference>
<reference evidence="2" key="2">
    <citation type="submission" date="2014-07" db="EMBL/GenBank/DDBJ databases">
        <title>Initial genome analysis of the psychrotolerant acidophile Acidithiobacillus ferrivorans CF27: insights into iron and sulfur oxidation pathways and into biofilm formation.</title>
        <authorList>
            <person name="Talla E."/>
            <person name="Hedrich S."/>
            <person name="Mangenot S."/>
            <person name="Ji B."/>
            <person name="Johnson D.B."/>
            <person name="Barbe V."/>
            <person name="Bonnefoy V."/>
        </authorList>
    </citation>
    <scope>NUCLEOTIDE SEQUENCE [LARGE SCALE GENOMIC DNA]</scope>
    <source>
        <strain evidence="2">CF27</strain>
    </source>
</reference>
<evidence type="ECO:0000313" key="4">
    <source>
        <dbReference type="Proteomes" id="UP000193925"/>
    </source>
</evidence>
<gene>
    <name evidence="3" type="ORF">AFERRI_20273</name>
    <name evidence="2" type="ORF">AFERRI_600161</name>
</gene>